<comment type="caution">
    <text evidence="3">The sequence shown here is derived from an EMBL/GenBank/DDBJ whole genome shotgun (WGS) entry which is preliminary data.</text>
</comment>
<organism evidence="3 4">
    <name type="scientific">Pseudohalioglobus lutimaris</name>
    <dbReference type="NCBI Taxonomy" id="1737061"/>
    <lineage>
        <taxon>Bacteria</taxon>
        <taxon>Pseudomonadati</taxon>
        <taxon>Pseudomonadota</taxon>
        <taxon>Gammaproteobacteria</taxon>
        <taxon>Cellvibrionales</taxon>
        <taxon>Halieaceae</taxon>
        <taxon>Pseudohalioglobus</taxon>
    </lineage>
</organism>
<sequence>MIDNTFSVICKRILLLMAFTASSVWASSALAGDHERSAIVEAARKYLIHGLVEHRPELVPLAGNAWRVEQGENTGSSGAEIKQRLLGEEYQVITGISNERWLVDGNEAVVFYDLHVSSLDAPVLIAERFKVIDGLIEEIEALIYQP</sequence>
<dbReference type="Pfam" id="PF26061">
    <property type="entry name" value="DUF8021"/>
    <property type="match status" value="1"/>
</dbReference>
<keyword evidence="4" id="KW-1185">Reference proteome</keyword>
<protein>
    <recommendedName>
        <fullName evidence="2">DUF8021 domain-containing protein</fullName>
    </recommendedName>
</protein>
<evidence type="ECO:0000259" key="2">
    <source>
        <dbReference type="Pfam" id="PF26061"/>
    </source>
</evidence>
<proteinExistence type="predicted"/>
<gene>
    <name evidence="3" type="ORF">C0039_06665</name>
</gene>
<dbReference type="Gene3D" id="3.10.450.50">
    <property type="match status" value="1"/>
</dbReference>
<evidence type="ECO:0000256" key="1">
    <source>
        <dbReference type="SAM" id="SignalP"/>
    </source>
</evidence>
<keyword evidence="1" id="KW-0732">Signal</keyword>
<dbReference type="EMBL" id="PKUS01000005">
    <property type="protein sequence ID" value="PLW69685.1"/>
    <property type="molecule type" value="Genomic_DNA"/>
</dbReference>
<evidence type="ECO:0000313" key="4">
    <source>
        <dbReference type="Proteomes" id="UP000235005"/>
    </source>
</evidence>
<dbReference type="Proteomes" id="UP000235005">
    <property type="component" value="Unassembled WGS sequence"/>
</dbReference>
<feature type="chain" id="PRO_5015008593" description="DUF8021 domain-containing protein" evidence="1">
    <location>
        <begin position="27"/>
        <end position="146"/>
    </location>
</feature>
<feature type="signal peptide" evidence="1">
    <location>
        <begin position="1"/>
        <end position="26"/>
    </location>
</feature>
<evidence type="ECO:0000313" key="3">
    <source>
        <dbReference type="EMBL" id="PLW69685.1"/>
    </source>
</evidence>
<accession>A0A2N5X5B6</accession>
<reference evidence="3 4" key="1">
    <citation type="submission" date="2018-01" db="EMBL/GenBank/DDBJ databases">
        <title>The draft genome sequence of Halioglobus lutimaris HF004.</title>
        <authorList>
            <person name="Du Z.-J."/>
            <person name="Shi M.-J."/>
        </authorList>
    </citation>
    <scope>NUCLEOTIDE SEQUENCE [LARGE SCALE GENOMIC DNA]</scope>
    <source>
        <strain evidence="3 4">HF004</strain>
    </source>
</reference>
<dbReference type="AlphaFoldDB" id="A0A2N5X5B6"/>
<name>A0A2N5X5B6_9GAMM</name>
<feature type="domain" description="DUF8021" evidence="2">
    <location>
        <begin position="35"/>
        <end position="142"/>
    </location>
</feature>
<dbReference type="InterPro" id="IPR058334">
    <property type="entry name" value="DUF8021"/>
</dbReference>
<dbReference type="RefSeq" id="WP_076001752.1">
    <property type="nucleotide sequence ID" value="NZ_PKUS01000005.1"/>
</dbReference>